<gene>
    <name evidence="2" type="ORF">Cni_G10817</name>
</gene>
<evidence type="ECO:0000313" key="2">
    <source>
        <dbReference type="EMBL" id="WOL02098.1"/>
    </source>
</evidence>
<feature type="region of interest" description="Disordered" evidence="1">
    <location>
        <begin position="56"/>
        <end position="78"/>
    </location>
</feature>
<evidence type="ECO:0000313" key="3">
    <source>
        <dbReference type="Proteomes" id="UP001327560"/>
    </source>
</evidence>
<dbReference type="Proteomes" id="UP001327560">
    <property type="component" value="Chromosome 3"/>
</dbReference>
<dbReference type="EMBL" id="CP136892">
    <property type="protein sequence ID" value="WOL02098.1"/>
    <property type="molecule type" value="Genomic_DNA"/>
</dbReference>
<keyword evidence="3" id="KW-1185">Reference proteome</keyword>
<proteinExistence type="predicted"/>
<sequence length="251" mass="27883">MESIFCLRSALNISPSKSPPRALLPFPRRHPTTATAFIGHLINFPRSVPLHHRISCSHVPLPPPPPKQDDDGKKDRVGGRKIPRVAAAGAAVVLACALGAVYLSRGAPVVACTTAKTEMTLEDGNVNMDKIREEVRDILFKKKNLGELQSDHLLSKQLGKHDRYEAAFSLIELLLERRYYREARAICQNMCDLVQSDARPRLLVAVLDMLLVVEAMLTPNSTDVIVLMKRAKESWERIHEAFGAKLPNVAQ</sequence>
<evidence type="ECO:0000256" key="1">
    <source>
        <dbReference type="SAM" id="MobiDB-lite"/>
    </source>
</evidence>
<accession>A0AAQ3QAM9</accession>
<organism evidence="2 3">
    <name type="scientific">Canna indica</name>
    <name type="common">Indian-shot</name>
    <dbReference type="NCBI Taxonomy" id="4628"/>
    <lineage>
        <taxon>Eukaryota</taxon>
        <taxon>Viridiplantae</taxon>
        <taxon>Streptophyta</taxon>
        <taxon>Embryophyta</taxon>
        <taxon>Tracheophyta</taxon>
        <taxon>Spermatophyta</taxon>
        <taxon>Magnoliopsida</taxon>
        <taxon>Liliopsida</taxon>
        <taxon>Zingiberales</taxon>
        <taxon>Cannaceae</taxon>
        <taxon>Canna</taxon>
    </lineage>
</organism>
<feature type="compositionally biased region" description="Basic and acidic residues" evidence="1">
    <location>
        <begin position="67"/>
        <end position="78"/>
    </location>
</feature>
<dbReference type="AlphaFoldDB" id="A0AAQ3QAM9"/>
<reference evidence="2 3" key="1">
    <citation type="submission" date="2023-10" db="EMBL/GenBank/DDBJ databases">
        <title>Chromosome-scale genome assembly provides insights into flower coloration mechanisms of Canna indica.</title>
        <authorList>
            <person name="Li C."/>
        </authorList>
    </citation>
    <scope>NUCLEOTIDE SEQUENCE [LARGE SCALE GENOMIC DNA]</scope>
    <source>
        <tissue evidence="2">Flower</tissue>
    </source>
</reference>
<name>A0AAQ3QAM9_9LILI</name>
<protein>
    <submittedName>
        <fullName evidence="2">Uncharacterized protein</fullName>
    </submittedName>
</protein>